<name>A0A9W6CF78_9FIRM</name>
<dbReference type="AlphaFoldDB" id="A0A9W6CF78"/>
<accession>A0A9W6CF78</accession>
<reference evidence="1" key="3">
    <citation type="journal article" date="2023" name="Int. J. Syst. Evol. Microbiol.">
        <title>Sellimonas catena sp. nov., isolated from human faeces.</title>
        <authorList>
            <person name="Hisatomi A."/>
            <person name="Ohkuma M."/>
            <person name="Sakamoto M."/>
        </authorList>
    </citation>
    <scope>NUCLEOTIDE SEQUENCE</scope>
    <source>
        <strain evidence="1">18CBH55</strain>
    </source>
</reference>
<reference evidence="1" key="1">
    <citation type="submission" date="2022-11" db="EMBL/GenBank/DDBJ databases">
        <title>Draft genome sequence of Sellimonas catena strain 18CBH55.</title>
        <authorList>
            <person name="Atsushi H."/>
            <person name="Moriya O."/>
            <person name="Mitsuo S."/>
        </authorList>
    </citation>
    <scope>NUCLEOTIDE SEQUENCE</scope>
    <source>
        <strain evidence="1">18CBH55</strain>
    </source>
</reference>
<evidence type="ECO:0000313" key="1">
    <source>
        <dbReference type="EMBL" id="GLG90182.1"/>
    </source>
</evidence>
<evidence type="ECO:0000313" key="2">
    <source>
        <dbReference type="Proteomes" id="UP001145094"/>
    </source>
</evidence>
<proteinExistence type="predicted"/>
<gene>
    <name evidence="1" type="ORF">Selli2_16090</name>
</gene>
<comment type="caution">
    <text evidence="1">The sequence shown here is derived from an EMBL/GenBank/DDBJ whole genome shotgun (WGS) entry which is preliminary data.</text>
</comment>
<dbReference type="EMBL" id="BSCH01000009">
    <property type="protein sequence ID" value="GLG90182.1"/>
    <property type="molecule type" value="Genomic_DNA"/>
</dbReference>
<sequence length="57" mass="6564">MCPLTVDYSWGYTMPCKKHYSYTWTKGYGSDRLNAGGDEDGRQGNTSFRYQLLLCLD</sequence>
<dbReference type="Proteomes" id="UP001145094">
    <property type="component" value="Unassembled WGS sequence"/>
</dbReference>
<reference evidence="1" key="2">
    <citation type="submission" date="2022-11" db="EMBL/GenBank/DDBJ databases">
        <title>Draft genome sequence of Sellimonas catena strain 18CBH55.</title>
        <authorList>
            <person name="Hisatomi A."/>
            <person name="Ohkuma M."/>
            <person name="Sakamoto M."/>
        </authorList>
    </citation>
    <scope>NUCLEOTIDE SEQUENCE</scope>
    <source>
        <strain evidence="1">18CBH55</strain>
    </source>
</reference>
<protein>
    <submittedName>
        <fullName evidence="1">Uncharacterized protein</fullName>
    </submittedName>
</protein>
<organism evidence="1 2">
    <name type="scientific">Sellimonas catena</name>
    <dbReference type="NCBI Taxonomy" id="2994035"/>
    <lineage>
        <taxon>Bacteria</taxon>
        <taxon>Bacillati</taxon>
        <taxon>Bacillota</taxon>
        <taxon>Clostridia</taxon>
        <taxon>Lachnospirales</taxon>
        <taxon>Lachnospiraceae</taxon>
        <taxon>Sellimonas</taxon>
    </lineage>
</organism>